<evidence type="ECO:0000313" key="2">
    <source>
        <dbReference type="Proteomes" id="UP000094243"/>
    </source>
</evidence>
<dbReference type="Proteomes" id="UP000094243">
    <property type="component" value="Unassembled WGS sequence"/>
</dbReference>
<evidence type="ECO:0000313" key="1">
    <source>
        <dbReference type="EMBL" id="ODQ84900.1"/>
    </source>
</evidence>
<protein>
    <submittedName>
        <fullName evidence="1">Uncharacterized protein</fullName>
    </submittedName>
</protein>
<name>A0A1E3R4P7_9MYCO</name>
<reference evidence="2" key="1">
    <citation type="submission" date="2016-09" db="EMBL/GenBank/DDBJ databases">
        <authorList>
            <person name="Greninger A.L."/>
            <person name="Jerome K.R."/>
            <person name="Mcnair B."/>
            <person name="Wallis C."/>
            <person name="Fang F."/>
        </authorList>
    </citation>
    <scope>NUCLEOTIDE SEQUENCE [LARGE SCALE GENOMIC DNA]</scope>
    <source>
        <strain evidence="2">M7</strain>
    </source>
</reference>
<dbReference type="AlphaFoldDB" id="A0A1E3R4P7"/>
<gene>
    <name evidence="1" type="ORF">BHQ17_25295</name>
</gene>
<comment type="caution">
    <text evidence="1">The sequence shown here is derived from an EMBL/GenBank/DDBJ whole genome shotgun (WGS) entry which is preliminary data.</text>
</comment>
<organism evidence="1 2">
    <name type="scientific">Mycolicibacterium holsaticum</name>
    <dbReference type="NCBI Taxonomy" id="152142"/>
    <lineage>
        <taxon>Bacteria</taxon>
        <taxon>Bacillati</taxon>
        <taxon>Actinomycetota</taxon>
        <taxon>Actinomycetes</taxon>
        <taxon>Mycobacteriales</taxon>
        <taxon>Mycobacteriaceae</taxon>
        <taxon>Mycolicibacterium</taxon>
    </lineage>
</organism>
<sequence length="89" mass="10416">MQYRTPDHRVTQRRGFKTKIEAEDFAATLHVSKLRGEFIDPADARVTIGEPGVEWLARRTHLKPSTRREEIAWRVQVEPHWGRVQLADI</sequence>
<keyword evidence="2" id="KW-1185">Reference proteome</keyword>
<dbReference type="EMBL" id="MIGZ01000224">
    <property type="protein sequence ID" value="ODQ84900.1"/>
    <property type="molecule type" value="Genomic_DNA"/>
</dbReference>
<accession>A0A1E3R4P7</accession>
<proteinExistence type="predicted"/>